<evidence type="ECO:0000313" key="1">
    <source>
        <dbReference type="EMBL" id="MCS3918066.1"/>
    </source>
</evidence>
<dbReference type="EMBL" id="JANUCP010000001">
    <property type="protein sequence ID" value="MCS3918066.1"/>
    <property type="molecule type" value="Genomic_DNA"/>
</dbReference>
<accession>A0ABT2EJJ5</accession>
<evidence type="ECO:0000313" key="2">
    <source>
        <dbReference type="Proteomes" id="UP001204798"/>
    </source>
</evidence>
<protein>
    <recommendedName>
        <fullName evidence="3">Glycosyl hydrolase family 98 putative carbohydrate-binding module domain-containing protein</fullName>
    </recommendedName>
</protein>
<proteinExistence type="predicted"/>
<keyword evidence="2" id="KW-1185">Reference proteome</keyword>
<organism evidence="1 2">
    <name type="scientific">Candidatus Fervidibacter sacchari</name>
    <dbReference type="NCBI Taxonomy" id="1448929"/>
    <lineage>
        <taxon>Bacteria</taxon>
        <taxon>Candidatus Fervidibacterota</taxon>
        <taxon>Candidatus Fervidibacter</taxon>
    </lineage>
</organism>
<comment type="caution">
    <text evidence="1">The sequence shown here is derived from an EMBL/GenBank/DDBJ whole genome shotgun (WGS) entry which is preliminary data.</text>
</comment>
<gene>
    <name evidence="1" type="ORF">M2350_000463</name>
</gene>
<sequence>MRLILALIFFCGVVGMAQVVTEFDPNEPLGQRPYEMEWAGRKEPRPPTVTFADLRGWRMEVSGGAQAIFRPSREQNVWNRPVGKLVYKGNGDSNSRPTILLYPPNPVPIPDGSDCVEGWIYGNRWGWENPPDTPPVQIFIHLQDERGQRQRVRFATVNWKEWWLVHRRLFPMPQGGKAEGWQFVALEIYGGWQPQERTLYFDSLTFYAEPLPPLKFPPRPRRNLTLFEGQSPGLNTGRGKLEFPTREETILPVNLTKQFRTEVKRDGNSFVFTYIGSDCTVTYRFDPSQGLSGIYASVRKGKVASRSFQLLAEGGVKFADGGDEGKLVRAELRNGVVTARYERGVVYRLRLWQKSLVIDAICLGGQATELSFGEIRTLDNRTSHSELRTIYVPFITYGGNRNPVVAMWHETNREGEAPAEPFAVFISIWLDWYRSNGSEPFAFPDGQFTPTGLRINGGVRYHPKTDGKRNDLFERIFVTVSPNFEEVLPVIPNPKGVHAHLAVDHLWQETWGPANYEREMERSRRLRAYGITKLIQCNHEITWRDGGESFTLRTRAAPGKGGDEALKRYLAHQKSLGWFAGLYTNYCDFAPVNEHWNPDFVQRTPDGNWRPAWPRCYAFKPAAAVMFHEKLAPIIKDKFHPDGKQVSAYTDVHTAVAPWHYCDYDARVPGAGTFAQTFYCYGELLRNDSRIYGGPIFSEGTFQWLYAGLADGNYALTYNNRPIAREPLLPIFYLREIHTKECGIGMAWTDWFLQGVPDWQKDVDKAIDRFLLHTIAYGNIGWLVEERFGMERVCRSYYMLQRLQARYGLLPPTQVAYFDGKKLVSVSEALALDLPRSRRQLFIAYPNGLRIWLNDWDREATDEAIWRVEVDGKVYEIPPAGWLAVQGKEFLTFSALIDGRKVDFLRDAKSYGDEPPLLYADGRGDWVRFAEVATKGAIAVRRISGQQVEVLDISRTGEFGLKNPLGVKGVPVKCEIFDINGKPLGDAEIRLTPDYAWIIGKPEGHRYVVTFGEQKAKVSWHISAETHYAPPGAKLPIKVEGAPVKEVGRARLLPSLLQISCEGAKVDGLTIIIPESAVIGSRVWVRADWQGETRWWDFTVVPIVRWQVNLQTVGDGKSKINLRPKWCLHGLEGEQVTVTFEPPSWLTVKPLRWKFERNNLPDQLTAELVTDASVGTEGTIRIVTTIYEHRHEAQIQVRVVQEPSTVLRLDKVQIPFTWGICRRGGKEQLDDGKSGATFHRSEAMPVGGVRKDGFFSHPPYIGGVGYVWAQFGPLTLPNEPCVFRVWVGLMDGGDPSDGALFIVEVLDEQGKLHRVAEKLGVQKEWRELVADLTEFAGKRVWLRLIADVGPNDNSTADWASWGEPRIELKTPKRILQAQ</sequence>
<reference evidence="1 2" key="1">
    <citation type="submission" date="2022-08" db="EMBL/GenBank/DDBJ databases">
        <title>Bacterial and archaeal communities from various locations to study Microbial Dark Matter (Phase II).</title>
        <authorList>
            <person name="Stepanauskas R."/>
        </authorList>
    </citation>
    <scope>NUCLEOTIDE SEQUENCE [LARGE SCALE GENOMIC DNA]</scope>
    <source>
        <strain evidence="1 2">PD1</strain>
    </source>
</reference>
<name>A0ABT2EJJ5_9BACT</name>
<dbReference type="Proteomes" id="UP001204798">
    <property type="component" value="Unassembled WGS sequence"/>
</dbReference>
<dbReference type="RefSeq" id="WP_259093307.1">
    <property type="nucleotide sequence ID" value="NZ_CP130454.1"/>
</dbReference>
<evidence type="ECO:0008006" key="3">
    <source>
        <dbReference type="Google" id="ProtNLM"/>
    </source>
</evidence>